<keyword evidence="1" id="KW-0347">Helicase</keyword>
<keyword evidence="1" id="KW-0547">Nucleotide-binding</keyword>
<dbReference type="Proteomes" id="UP000095788">
    <property type="component" value="Unassembled WGS sequence"/>
</dbReference>
<dbReference type="EMBL" id="CZBF01000002">
    <property type="protein sequence ID" value="CUP60132.1"/>
    <property type="molecule type" value="Genomic_DNA"/>
</dbReference>
<dbReference type="SUPFAM" id="SSF56024">
    <property type="entry name" value="Phospholipase D/nuclease"/>
    <property type="match status" value="1"/>
</dbReference>
<keyword evidence="1" id="KW-0378">Hydrolase</keyword>
<sequence length="188" mass="21754">MQILFKFLSLIDKGAIDYEHNGWKGFDLRGIGWLALYGEGEEPVILFDRLNFLSDMYLFFQGGIFYDSVRIRNCKSPETETDLSLCNYLFSLVEDITQARHSVFVSVMKTGLKKRSQLGTALKESIQQGVQVVVFVKNKITEAEWLQREGVTVRVSEHLTFQLVMIDKKRFGMAASIIWVMPRKKIMW</sequence>
<reference evidence="1 2" key="1">
    <citation type="submission" date="2015-09" db="EMBL/GenBank/DDBJ databases">
        <authorList>
            <consortium name="Pathogen Informatics"/>
        </authorList>
    </citation>
    <scope>NUCLEOTIDE SEQUENCE [LARGE SCALE GENOMIC DNA]</scope>
    <source>
        <strain evidence="1 2">2789STDY5834942</strain>
    </source>
</reference>
<gene>
    <name evidence="1" type="ORF">ERS852554_01167</name>
</gene>
<accession>A0A174PGI8</accession>
<keyword evidence="1" id="KW-0067">ATP-binding</keyword>
<evidence type="ECO:0000313" key="2">
    <source>
        <dbReference type="Proteomes" id="UP000095788"/>
    </source>
</evidence>
<organism evidence="1 2">
    <name type="scientific">Bacteroides uniformis</name>
    <dbReference type="NCBI Taxonomy" id="820"/>
    <lineage>
        <taxon>Bacteria</taxon>
        <taxon>Pseudomonadati</taxon>
        <taxon>Bacteroidota</taxon>
        <taxon>Bacteroidia</taxon>
        <taxon>Bacteroidales</taxon>
        <taxon>Bacteroidaceae</taxon>
        <taxon>Bacteroides</taxon>
    </lineage>
</organism>
<protein>
    <submittedName>
        <fullName evidence="1">Helicase</fullName>
    </submittedName>
</protein>
<dbReference type="AlphaFoldDB" id="A0A174PGI8"/>
<evidence type="ECO:0000313" key="1">
    <source>
        <dbReference type="EMBL" id="CUP60132.1"/>
    </source>
</evidence>
<proteinExistence type="predicted"/>
<dbReference type="GO" id="GO:0004386">
    <property type="term" value="F:helicase activity"/>
    <property type="evidence" value="ECO:0007669"/>
    <property type="project" value="UniProtKB-KW"/>
</dbReference>
<name>A0A174PGI8_BACUN</name>